<dbReference type="AlphaFoldDB" id="F4Q4W8"/>
<name>F4Q4W8_CACFS</name>
<dbReference type="RefSeq" id="XP_004355558.1">
    <property type="nucleotide sequence ID" value="XM_004355505.1"/>
</dbReference>
<keyword evidence="2" id="KW-1185">Reference proteome</keyword>
<reference evidence="2" key="1">
    <citation type="journal article" date="2011" name="Genome Res.">
        <title>Phylogeny-wide analysis of social amoeba genomes highlights ancient origins for complex intercellular communication.</title>
        <authorList>
            <person name="Heidel A.J."/>
            <person name="Lawal H.M."/>
            <person name="Felder M."/>
            <person name="Schilde C."/>
            <person name="Helps N.R."/>
            <person name="Tunggal B."/>
            <person name="Rivero F."/>
            <person name="John U."/>
            <person name="Schleicher M."/>
            <person name="Eichinger L."/>
            <person name="Platzer M."/>
            <person name="Noegel A.A."/>
            <person name="Schaap P."/>
            <person name="Gloeckner G."/>
        </authorList>
    </citation>
    <scope>NUCLEOTIDE SEQUENCE [LARGE SCALE GENOMIC DNA]</scope>
    <source>
        <strain evidence="2">SH3</strain>
    </source>
</reference>
<organism evidence="1 2">
    <name type="scientific">Cavenderia fasciculata</name>
    <name type="common">Slime mold</name>
    <name type="synonym">Dictyostelium fasciculatum</name>
    <dbReference type="NCBI Taxonomy" id="261658"/>
    <lineage>
        <taxon>Eukaryota</taxon>
        <taxon>Amoebozoa</taxon>
        <taxon>Evosea</taxon>
        <taxon>Eumycetozoa</taxon>
        <taxon>Dictyostelia</taxon>
        <taxon>Acytosteliales</taxon>
        <taxon>Cavenderiaceae</taxon>
        <taxon>Cavenderia</taxon>
    </lineage>
</organism>
<dbReference type="EMBL" id="GL883021">
    <property type="protein sequence ID" value="EGG17074.1"/>
    <property type="molecule type" value="Genomic_DNA"/>
</dbReference>
<proteinExistence type="predicted"/>
<gene>
    <name evidence="1" type="ORF">DFA_08056</name>
</gene>
<protein>
    <submittedName>
        <fullName evidence="1">Uncharacterized protein</fullName>
    </submittedName>
</protein>
<dbReference type="KEGG" id="dfa:DFA_08056"/>
<sequence length="237" mass="27258">MGNSTCKISSSSSSKKNLRSSWDTNIVVVDPITLIKKHIHRPNDFPQSIVNRKESGKIYILRKSQQMAMVVVDLAGESTDSTIVGAQIQIVFTGKEGLELMYVQNRIISDKKNFISVDEVSRLEYPSEIIDYEETEIEDHLLLNEKERMKKDIYQCKHLSRVQKWYYHIAAIQLEGWVTEFVISHGKENSSTCNSQTFTQFICNKLSRNNINCNWPATVPVFGNQSLSRILYLEMDE</sequence>
<evidence type="ECO:0000313" key="2">
    <source>
        <dbReference type="Proteomes" id="UP000007797"/>
    </source>
</evidence>
<accession>F4Q4W8</accession>
<evidence type="ECO:0000313" key="1">
    <source>
        <dbReference type="EMBL" id="EGG17074.1"/>
    </source>
</evidence>
<dbReference type="Proteomes" id="UP000007797">
    <property type="component" value="Unassembled WGS sequence"/>
</dbReference>
<dbReference type="GeneID" id="14869105"/>